<evidence type="ECO:0000313" key="3">
    <source>
        <dbReference type="Proteomes" id="UP000184267"/>
    </source>
</evidence>
<feature type="region of interest" description="Disordered" evidence="1">
    <location>
        <begin position="369"/>
        <end position="390"/>
    </location>
</feature>
<dbReference type="EMBL" id="MNAD01001018">
    <property type="protein sequence ID" value="OJT08741.1"/>
    <property type="molecule type" value="Genomic_DNA"/>
</dbReference>
<feature type="compositionally biased region" description="Polar residues" evidence="1">
    <location>
        <begin position="226"/>
        <end position="235"/>
    </location>
</feature>
<feature type="region of interest" description="Disordered" evidence="1">
    <location>
        <begin position="1"/>
        <end position="272"/>
    </location>
</feature>
<comment type="caution">
    <text evidence="2">The sequence shown here is derived from an EMBL/GenBank/DDBJ whole genome shotgun (WGS) entry which is preliminary data.</text>
</comment>
<dbReference type="OMA" id="DHETAGC"/>
<organism evidence="2 3">
    <name type="scientific">Trametes pubescens</name>
    <name type="common">White-rot fungus</name>
    <dbReference type="NCBI Taxonomy" id="154538"/>
    <lineage>
        <taxon>Eukaryota</taxon>
        <taxon>Fungi</taxon>
        <taxon>Dikarya</taxon>
        <taxon>Basidiomycota</taxon>
        <taxon>Agaricomycotina</taxon>
        <taxon>Agaricomycetes</taxon>
        <taxon>Polyporales</taxon>
        <taxon>Polyporaceae</taxon>
        <taxon>Trametes</taxon>
    </lineage>
</organism>
<feature type="compositionally biased region" description="Polar residues" evidence="1">
    <location>
        <begin position="202"/>
        <end position="211"/>
    </location>
</feature>
<keyword evidence="3" id="KW-1185">Reference proteome</keyword>
<feature type="compositionally biased region" description="Polar residues" evidence="1">
    <location>
        <begin position="26"/>
        <end position="45"/>
    </location>
</feature>
<proteinExistence type="predicted"/>
<evidence type="ECO:0000256" key="1">
    <source>
        <dbReference type="SAM" id="MobiDB-lite"/>
    </source>
</evidence>
<evidence type="ECO:0000313" key="2">
    <source>
        <dbReference type="EMBL" id="OJT08741.1"/>
    </source>
</evidence>
<reference evidence="2 3" key="1">
    <citation type="submission" date="2016-10" db="EMBL/GenBank/DDBJ databases">
        <title>Genome sequence of the basidiomycete white-rot fungus Trametes pubescens.</title>
        <authorList>
            <person name="Makela M.R."/>
            <person name="Granchi Z."/>
            <person name="Peng M."/>
            <person name="De Vries R.P."/>
            <person name="Grigoriev I."/>
            <person name="Riley R."/>
            <person name="Hilden K."/>
        </authorList>
    </citation>
    <scope>NUCLEOTIDE SEQUENCE [LARGE SCALE GENOMIC DNA]</scope>
    <source>
        <strain evidence="2 3">FBCC735</strain>
    </source>
</reference>
<dbReference type="OrthoDB" id="2758679at2759"/>
<name>A0A1M2VMB7_TRAPU</name>
<dbReference type="AlphaFoldDB" id="A0A1M2VMB7"/>
<sequence>MDNTQPFSLKPATFENSPSAPAHSPGNGNKDQGGMTDNWQTNGTPSERDFFEMAETEPQNSPPLPEHQGASPIGPNDATPKMSSTAKGKFVLGHQPPTPVMNGTPGSEEERDWLRSYPVSDTSPSLPPTPSRPQMATHPPPHREHDGAPHLRHGGPAYETQRGPGPKKRARTASSQLDEAEYVAAAVPDASVGEEGQRDPPCQTNWSSSELCNALGGQPAHPQQARLGQTHQSAPSPLPQAQRVEATPRSTPVRVPEPDVRHDALPPYSPPDDQLNALITTIRHEDYVSFANYCFYLSQGSTSEGEQAQSSVESITAFLRLPLHVRAIFAAPRGAAPAPANRPPHPRHTNTAPSTAEYRSAAVLPREQTDNPAHAAAQCQYPNRDSPSGGEAAYMNERDTDHMEVDGAGEHGMYAGEGGEYVNAPPSHRPYPPPQLSQAPPRVLVTLQGTATRRTHQSSQFSTLTGALATGAPALRAAVMHSHILRRARMRDGTTIGNRADVLTRNGTLAVLKRPQDGFPTKHAMATHDLLRNIPREKVDDWVTKLPKDTRVIVEIHWQGEMDGQNYTQALCDLVFDTIALITETNDFDLVAPEPPADPNKPRDIPTGWLVYNLTPEARARLLENEGIWPTPLITLYVHPDFSAIPEYLLTYKGFQRGDDKKIRQAIVEVLGSDKHRSDLVMRIATARGCTTPARCDLELANLTIEGIWIKVSQAKTGPDAGMIIVAVYCVPPFTDAGHWTSWRDSLFSLTLTHSYNSPAIPHYPTRCRGCHVGDHETAGCPFKAVAGWYGKLIIPNLERANAHAGPSAQPQGVTLAASQCGAQPHLTTKPLQRQNAPHAHQQLPPAYQTQPAAYFHQMQIPNWNKETAVPHSEPSYTGQISFDAPGGSPHAAIAPTLLAPAPVSAPLYFAPYDVAGASLQNQAPDANARGNGNKGKKNSRLQGYPR</sequence>
<accession>A0A1M2VMB7</accession>
<protein>
    <submittedName>
        <fullName evidence="2">Uncharacterized protein</fullName>
    </submittedName>
</protein>
<gene>
    <name evidence="2" type="ORF">TRAPUB_351</name>
</gene>
<feature type="region of interest" description="Disordered" evidence="1">
    <location>
        <begin position="334"/>
        <end position="354"/>
    </location>
</feature>
<dbReference type="Proteomes" id="UP000184267">
    <property type="component" value="Unassembled WGS sequence"/>
</dbReference>
<feature type="region of interest" description="Disordered" evidence="1">
    <location>
        <begin position="922"/>
        <end position="947"/>
    </location>
</feature>